<gene>
    <name evidence="2" type="ORF">GOODEAATRI_008372</name>
</gene>
<keyword evidence="3" id="KW-1185">Reference proteome</keyword>
<dbReference type="PANTHER" id="PTHR11647:SF50">
    <property type="entry name" value="DIHYDROPYRIMIDINASE"/>
    <property type="match status" value="1"/>
</dbReference>
<accession>A0ABV0NSU4</accession>
<dbReference type="EMBL" id="JAHRIO010050419">
    <property type="protein sequence ID" value="MEQ2174483.1"/>
    <property type="molecule type" value="Genomic_DNA"/>
</dbReference>
<reference evidence="2 3" key="1">
    <citation type="submission" date="2021-06" db="EMBL/GenBank/DDBJ databases">
        <authorList>
            <person name="Palmer J.M."/>
        </authorList>
    </citation>
    <scope>NUCLEOTIDE SEQUENCE [LARGE SCALE GENOMIC DNA]</scope>
    <source>
        <strain evidence="2 3">GA_2019</strain>
        <tissue evidence="2">Muscle</tissue>
    </source>
</reference>
<dbReference type="SUPFAM" id="SSF51556">
    <property type="entry name" value="Metallo-dependent hydrolases"/>
    <property type="match status" value="1"/>
</dbReference>
<evidence type="ECO:0000256" key="1">
    <source>
        <dbReference type="ARBA" id="ARBA00008829"/>
    </source>
</evidence>
<evidence type="ECO:0008006" key="4">
    <source>
        <dbReference type="Google" id="ProtNLM"/>
    </source>
</evidence>
<dbReference type="InterPro" id="IPR050378">
    <property type="entry name" value="Metallo-dep_Hydrolases_sf"/>
</dbReference>
<comment type="caution">
    <text evidence="2">The sequence shown here is derived from an EMBL/GenBank/DDBJ whole genome shotgun (WGS) entry which is preliminary data.</text>
</comment>
<proteinExistence type="inferred from homology"/>
<dbReference type="Gene3D" id="3.20.20.140">
    <property type="entry name" value="Metal-dependent hydrolases"/>
    <property type="match status" value="1"/>
</dbReference>
<evidence type="ECO:0000313" key="2">
    <source>
        <dbReference type="EMBL" id="MEQ2174483.1"/>
    </source>
</evidence>
<feature type="non-terminal residue" evidence="2">
    <location>
        <position position="1"/>
    </location>
</feature>
<comment type="similarity">
    <text evidence="1">Belongs to the metallo-dependent hydrolases superfamily. Hydantoinase/dihydropyrimidinase family.</text>
</comment>
<protein>
    <recommendedName>
        <fullName evidence="4">Dihydropyrimidinase</fullName>
    </recommendedName>
</protein>
<dbReference type="InterPro" id="IPR032466">
    <property type="entry name" value="Metal_Hydrolase"/>
</dbReference>
<name>A0ABV0NSU4_9TELE</name>
<evidence type="ECO:0000313" key="3">
    <source>
        <dbReference type="Proteomes" id="UP001476798"/>
    </source>
</evidence>
<sequence>VKKEMETLAKEKGVNSFKMFMAYKDVFMLHDSELYAAFAQCKAIGAIAQVHAENGDLIAEGAKKMLSMGITGPEGHELCRPEEVEAEATQRAITIAHAVNCPLYVVHVMSKSAAKVVSNARRDAGLGTDGTHYWHKEWAHAAGFVMGPPLRPDPSTPGLLMDLLAK</sequence>
<dbReference type="PANTHER" id="PTHR11647">
    <property type="entry name" value="HYDRANTOINASE/DIHYDROPYRIMIDINASE FAMILY MEMBER"/>
    <property type="match status" value="1"/>
</dbReference>
<dbReference type="Proteomes" id="UP001476798">
    <property type="component" value="Unassembled WGS sequence"/>
</dbReference>
<organism evidence="2 3">
    <name type="scientific">Goodea atripinnis</name>
    <dbReference type="NCBI Taxonomy" id="208336"/>
    <lineage>
        <taxon>Eukaryota</taxon>
        <taxon>Metazoa</taxon>
        <taxon>Chordata</taxon>
        <taxon>Craniata</taxon>
        <taxon>Vertebrata</taxon>
        <taxon>Euteleostomi</taxon>
        <taxon>Actinopterygii</taxon>
        <taxon>Neopterygii</taxon>
        <taxon>Teleostei</taxon>
        <taxon>Neoteleostei</taxon>
        <taxon>Acanthomorphata</taxon>
        <taxon>Ovalentaria</taxon>
        <taxon>Atherinomorphae</taxon>
        <taxon>Cyprinodontiformes</taxon>
        <taxon>Goodeidae</taxon>
        <taxon>Goodea</taxon>
    </lineage>
</organism>